<accession>A0ABP9S2E3</accession>
<comment type="caution">
    <text evidence="2">The sequence shown here is derived from an EMBL/GenBank/DDBJ whole genome shotgun (WGS) entry which is preliminary data.</text>
</comment>
<proteinExistence type="predicted"/>
<feature type="compositionally biased region" description="Polar residues" evidence="1">
    <location>
        <begin position="47"/>
        <end position="59"/>
    </location>
</feature>
<dbReference type="Proteomes" id="UP001500200">
    <property type="component" value="Unassembled WGS sequence"/>
</dbReference>
<gene>
    <name evidence="2" type="ORF">GCM10023346_04850</name>
</gene>
<evidence type="ECO:0000313" key="3">
    <source>
        <dbReference type="Proteomes" id="UP001500200"/>
    </source>
</evidence>
<reference evidence="3" key="1">
    <citation type="journal article" date="2019" name="Int. J. Syst. Evol. Microbiol.">
        <title>The Global Catalogue of Microorganisms (GCM) 10K type strain sequencing project: providing services to taxonomists for standard genome sequencing and annotation.</title>
        <authorList>
            <consortium name="The Broad Institute Genomics Platform"/>
            <consortium name="The Broad Institute Genome Sequencing Center for Infectious Disease"/>
            <person name="Wu L."/>
            <person name="Ma J."/>
        </authorList>
    </citation>
    <scope>NUCLEOTIDE SEQUENCE [LARGE SCALE GENOMIC DNA]</scope>
    <source>
        <strain evidence="3">JCM 18514</strain>
    </source>
</reference>
<evidence type="ECO:0000256" key="1">
    <source>
        <dbReference type="SAM" id="MobiDB-lite"/>
    </source>
</evidence>
<organism evidence="2 3">
    <name type="scientific">Arthrobacter gyeryongensis</name>
    <dbReference type="NCBI Taxonomy" id="1650592"/>
    <lineage>
        <taxon>Bacteria</taxon>
        <taxon>Bacillati</taxon>
        <taxon>Actinomycetota</taxon>
        <taxon>Actinomycetes</taxon>
        <taxon>Micrococcales</taxon>
        <taxon>Micrococcaceae</taxon>
        <taxon>Arthrobacter</taxon>
    </lineage>
</organism>
<dbReference type="EMBL" id="BAABKK010000003">
    <property type="protein sequence ID" value="GAA5189660.1"/>
    <property type="molecule type" value="Genomic_DNA"/>
</dbReference>
<name>A0ABP9S2E3_9MICC</name>
<feature type="compositionally biased region" description="Basic and acidic residues" evidence="1">
    <location>
        <begin position="30"/>
        <end position="43"/>
    </location>
</feature>
<feature type="compositionally biased region" description="Polar residues" evidence="1">
    <location>
        <begin position="1"/>
        <end position="23"/>
    </location>
</feature>
<evidence type="ECO:0000313" key="2">
    <source>
        <dbReference type="EMBL" id="GAA5189660.1"/>
    </source>
</evidence>
<keyword evidence="3" id="KW-1185">Reference proteome</keyword>
<sequence length="59" mass="6378">MLDTDTLQPNTSSCGNQPANVSLTLPVETDPPKHQATHPDRHKMSGPGTTTQEPLTYGY</sequence>
<protein>
    <submittedName>
        <fullName evidence="2">Uncharacterized protein</fullName>
    </submittedName>
</protein>
<feature type="region of interest" description="Disordered" evidence="1">
    <location>
        <begin position="1"/>
        <end position="59"/>
    </location>
</feature>